<dbReference type="Proteomes" id="UP001148125">
    <property type="component" value="Unassembled WGS sequence"/>
</dbReference>
<feature type="transmembrane region" description="Helical" evidence="2">
    <location>
        <begin position="151"/>
        <end position="171"/>
    </location>
</feature>
<evidence type="ECO:0000256" key="1">
    <source>
        <dbReference type="ARBA" id="ARBA00010792"/>
    </source>
</evidence>
<dbReference type="InterPro" id="IPR051311">
    <property type="entry name" value="DedA_domain"/>
</dbReference>
<gene>
    <name evidence="4" type="ORF">N7Z68_13080</name>
</gene>
<dbReference type="PANTHER" id="PTHR42709:SF9">
    <property type="entry name" value="ALKALINE PHOSPHATASE LIKE PROTEIN"/>
    <property type="match status" value="1"/>
</dbReference>
<dbReference type="PANTHER" id="PTHR42709">
    <property type="entry name" value="ALKALINE PHOSPHATASE LIKE PROTEIN"/>
    <property type="match status" value="1"/>
</dbReference>
<keyword evidence="2" id="KW-1133">Transmembrane helix</keyword>
<evidence type="ECO:0000313" key="5">
    <source>
        <dbReference type="Proteomes" id="UP001148125"/>
    </source>
</evidence>
<reference evidence="4" key="1">
    <citation type="submission" date="2024-05" db="EMBL/GenBank/DDBJ databases">
        <title>Alkalihalobacillus sp. strain MEB203 novel alkaliphilic bacterium from Lonar Lake, India.</title>
        <authorList>
            <person name="Joshi A."/>
            <person name="Thite S."/>
            <person name="Mengade P."/>
        </authorList>
    </citation>
    <scope>NUCLEOTIDE SEQUENCE</scope>
    <source>
        <strain evidence="4">MEB 203</strain>
    </source>
</reference>
<feature type="domain" description="VTT" evidence="3">
    <location>
        <begin position="35"/>
        <end position="137"/>
    </location>
</feature>
<comment type="similarity">
    <text evidence="1">Belongs to the DedA family.</text>
</comment>
<sequence>MIFIFLWFWLGGFIAPVPNELMLLTISSTHNDQAYPIILFLVVFSGLLAGNTTSYLVGKYCGSRIVSRYNRTKYFHKAETLLNLFNEKILLVTYFMPGIRNVAALLCGMKRIPFATYAIYSYPSIFIWALLYFTLGQLVPNPLALWEKIDSVPLLAGAIALILLAIMKIYLPRRKTVGLISNSRL</sequence>
<proteinExistence type="inferred from homology"/>
<protein>
    <submittedName>
        <fullName evidence="4">VTT domain-containing protein</fullName>
    </submittedName>
</protein>
<accession>A0ABT5VFR3</accession>
<evidence type="ECO:0000256" key="2">
    <source>
        <dbReference type="SAM" id="Phobius"/>
    </source>
</evidence>
<dbReference type="EMBL" id="JAOTPO010000008">
    <property type="protein sequence ID" value="MDE5414308.1"/>
    <property type="molecule type" value="Genomic_DNA"/>
</dbReference>
<comment type="caution">
    <text evidence="4">The sequence shown here is derived from an EMBL/GenBank/DDBJ whole genome shotgun (WGS) entry which is preliminary data.</text>
</comment>
<dbReference type="RefSeq" id="WP_275118917.1">
    <property type="nucleotide sequence ID" value="NZ_JAOTPO010000008.1"/>
</dbReference>
<evidence type="ECO:0000259" key="3">
    <source>
        <dbReference type="Pfam" id="PF09335"/>
    </source>
</evidence>
<dbReference type="InterPro" id="IPR032816">
    <property type="entry name" value="VTT_dom"/>
</dbReference>
<name>A0ABT5VFR3_9BACI</name>
<evidence type="ECO:0000313" key="4">
    <source>
        <dbReference type="EMBL" id="MDE5414308.1"/>
    </source>
</evidence>
<feature type="transmembrane region" description="Helical" evidence="2">
    <location>
        <begin position="35"/>
        <end position="58"/>
    </location>
</feature>
<keyword evidence="5" id="KW-1185">Reference proteome</keyword>
<organism evidence="4 5">
    <name type="scientific">Alkalihalobacterium chitinilyticum</name>
    <dbReference type="NCBI Taxonomy" id="2980103"/>
    <lineage>
        <taxon>Bacteria</taxon>
        <taxon>Bacillati</taxon>
        <taxon>Bacillota</taxon>
        <taxon>Bacilli</taxon>
        <taxon>Bacillales</taxon>
        <taxon>Bacillaceae</taxon>
        <taxon>Alkalihalobacterium</taxon>
    </lineage>
</organism>
<keyword evidence="2" id="KW-0812">Transmembrane</keyword>
<dbReference type="Pfam" id="PF09335">
    <property type="entry name" value="VTT_dom"/>
    <property type="match status" value="1"/>
</dbReference>
<feature type="transmembrane region" description="Helical" evidence="2">
    <location>
        <begin position="119"/>
        <end position="139"/>
    </location>
</feature>
<keyword evidence="2" id="KW-0472">Membrane</keyword>